<dbReference type="GO" id="GO:0016491">
    <property type="term" value="F:oxidoreductase activity"/>
    <property type="evidence" value="ECO:0007669"/>
    <property type="project" value="InterPro"/>
</dbReference>
<keyword evidence="3" id="KW-1185">Reference proteome</keyword>
<dbReference type="SMART" id="SM00829">
    <property type="entry name" value="PKS_ER"/>
    <property type="match status" value="1"/>
</dbReference>
<dbReference type="InterPro" id="IPR011032">
    <property type="entry name" value="GroES-like_sf"/>
</dbReference>
<gene>
    <name evidence="2" type="ORF">SAMN05660662_1087</name>
</gene>
<accession>A0A1G7IAX0</accession>
<evidence type="ECO:0000313" key="3">
    <source>
        <dbReference type="Proteomes" id="UP000199406"/>
    </source>
</evidence>
<dbReference type="Pfam" id="PF08240">
    <property type="entry name" value="ADH_N"/>
    <property type="match status" value="1"/>
</dbReference>
<dbReference type="Proteomes" id="UP000199406">
    <property type="component" value="Unassembled WGS sequence"/>
</dbReference>
<evidence type="ECO:0000259" key="1">
    <source>
        <dbReference type="SMART" id="SM00829"/>
    </source>
</evidence>
<protein>
    <submittedName>
        <fullName evidence="2">NADPH2:quinone reductase</fullName>
    </submittedName>
</protein>
<dbReference type="Pfam" id="PF00107">
    <property type="entry name" value="ADH_zinc_N"/>
    <property type="match status" value="1"/>
</dbReference>
<feature type="domain" description="Enoyl reductase (ER)" evidence="1">
    <location>
        <begin position="10"/>
        <end position="319"/>
    </location>
</feature>
<dbReference type="GO" id="GO:0008270">
    <property type="term" value="F:zinc ion binding"/>
    <property type="evidence" value="ECO:0007669"/>
    <property type="project" value="InterPro"/>
</dbReference>
<organism evidence="2 3">
    <name type="scientific">Blastococcus aurantiacus</name>
    <dbReference type="NCBI Taxonomy" id="1550231"/>
    <lineage>
        <taxon>Bacteria</taxon>
        <taxon>Bacillati</taxon>
        <taxon>Actinomycetota</taxon>
        <taxon>Actinomycetes</taxon>
        <taxon>Geodermatophilales</taxon>
        <taxon>Geodermatophilaceae</taxon>
        <taxon>Blastococcus</taxon>
    </lineage>
</organism>
<proteinExistence type="predicted"/>
<dbReference type="PANTHER" id="PTHR43677:SF4">
    <property type="entry name" value="QUINONE OXIDOREDUCTASE-LIKE PROTEIN 2"/>
    <property type="match status" value="1"/>
</dbReference>
<dbReference type="InterPro" id="IPR013149">
    <property type="entry name" value="ADH-like_C"/>
</dbReference>
<dbReference type="EMBL" id="FNBT01000001">
    <property type="protein sequence ID" value="SDF09634.1"/>
    <property type="molecule type" value="Genomic_DNA"/>
</dbReference>
<dbReference type="InterPro" id="IPR036291">
    <property type="entry name" value="NAD(P)-bd_dom_sf"/>
</dbReference>
<dbReference type="OrthoDB" id="3339625at2"/>
<dbReference type="InterPro" id="IPR020843">
    <property type="entry name" value="ER"/>
</dbReference>
<dbReference type="Gene3D" id="3.40.50.720">
    <property type="entry name" value="NAD(P)-binding Rossmann-like Domain"/>
    <property type="match status" value="1"/>
</dbReference>
<dbReference type="SUPFAM" id="SSF51735">
    <property type="entry name" value="NAD(P)-binding Rossmann-fold domains"/>
    <property type="match status" value="1"/>
</dbReference>
<name>A0A1G7IAX0_9ACTN</name>
<dbReference type="AlphaFoldDB" id="A0A1G7IAX0"/>
<dbReference type="InterPro" id="IPR013154">
    <property type="entry name" value="ADH-like_N"/>
</dbReference>
<dbReference type="Gene3D" id="3.90.180.10">
    <property type="entry name" value="Medium-chain alcohol dehydrogenases, catalytic domain"/>
    <property type="match status" value="1"/>
</dbReference>
<dbReference type="STRING" id="1550231.SAMN05660662_1087"/>
<evidence type="ECO:0000313" key="2">
    <source>
        <dbReference type="EMBL" id="SDF09634.1"/>
    </source>
</evidence>
<dbReference type="RefSeq" id="WP_091764001.1">
    <property type="nucleotide sequence ID" value="NZ_FNBT01000001.1"/>
</dbReference>
<dbReference type="SUPFAM" id="SSF50129">
    <property type="entry name" value="GroES-like"/>
    <property type="match status" value="1"/>
</dbReference>
<dbReference type="PROSITE" id="PS01162">
    <property type="entry name" value="QOR_ZETA_CRYSTAL"/>
    <property type="match status" value="1"/>
</dbReference>
<dbReference type="InterPro" id="IPR051397">
    <property type="entry name" value="Zn-ADH-like_protein"/>
</dbReference>
<dbReference type="PANTHER" id="PTHR43677">
    <property type="entry name" value="SHORT-CHAIN DEHYDROGENASE/REDUCTASE"/>
    <property type="match status" value="1"/>
</dbReference>
<reference evidence="3" key="1">
    <citation type="submission" date="2016-10" db="EMBL/GenBank/DDBJ databases">
        <authorList>
            <person name="Varghese N."/>
            <person name="Submissions S."/>
        </authorList>
    </citation>
    <scope>NUCLEOTIDE SEQUENCE [LARGE SCALE GENOMIC DNA]</scope>
    <source>
        <strain evidence="3">DSM 44268</strain>
    </source>
</reference>
<dbReference type="InterPro" id="IPR002364">
    <property type="entry name" value="Quin_OxRdtase/zeta-crystal_CS"/>
</dbReference>
<sequence length="321" mass="33321">MKAAVYHRNGPPEVLQYEEVPDPVVAPGGVVIQVEAVSIEGGDTLNRLGGPLLSQPHIVGYQAAGTIVAVADDVTDRAVGDRVVATNSHGSHAELWAVSARTTWKIPEGADVASVACVPIPFGTAHDCLFEFGRLQEGETVLIQAGAGGVGVAAIQLAKRAGATVIATASSLARLEPLAALGLDHAVDYSQSGWVEEVRSLSDRGRGVDLVVDSVGGSTLQQSVACLGRRGRAITVGNAGRDFSPFNAGVLGRQNQSLTGVYLGGEITTPRVQAMVQVLVDDVAAGRLTVLVDRTFPLAEAAAAHEYIESRRAIGRVVLTP</sequence>